<keyword evidence="4" id="KW-1185">Reference proteome</keyword>
<organism evidence="3 4">
    <name type="scientific">Candidatus Methylobacter oryzae</name>
    <dbReference type="NCBI Taxonomy" id="2497749"/>
    <lineage>
        <taxon>Bacteria</taxon>
        <taxon>Pseudomonadati</taxon>
        <taxon>Pseudomonadota</taxon>
        <taxon>Gammaproteobacteria</taxon>
        <taxon>Methylococcales</taxon>
        <taxon>Methylococcaceae</taxon>
        <taxon>Methylobacter</taxon>
    </lineage>
</organism>
<dbReference type="Gene3D" id="1.10.260.40">
    <property type="entry name" value="lambda repressor-like DNA-binding domains"/>
    <property type="match status" value="1"/>
</dbReference>
<dbReference type="RefSeq" id="WP_127027561.1">
    <property type="nucleotide sequence ID" value="NZ_RYFG02000020.1"/>
</dbReference>
<dbReference type="Pfam" id="PF01381">
    <property type="entry name" value="HTH_3"/>
    <property type="match status" value="1"/>
</dbReference>
<keyword evidence="1" id="KW-0238">DNA-binding</keyword>
<dbReference type="InterPro" id="IPR001387">
    <property type="entry name" value="Cro/C1-type_HTH"/>
</dbReference>
<dbReference type="InterPro" id="IPR013430">
    <property type="entry name" value="Toxin_antidote_HigA"/>
</dbReference>
<reference evidence="3 4" key="1">
    <citation type="journal article" date="2019" name="Antonie Van Leeuwenhoek">
        <title>Description of 'Ca. Methylobacter oryzae' KRF1, a novel species from the environmentally important Methylobacter clade 2.</title>
        <authorList>
            <person name="Khatri K."/>
            <person name="Mohite J.A."/>
            <person name="Pandit P.S."/>
            <person name="Bahulikar R."/>
            <person name="Rahalkar M.C."/>
        </authorList>
    </citation>
    <scope>NUCLEOTIDE SEQUENCE [LARGE SCALE GENOMIC DNA]</scope>
    <source>
        <strain evidence="3 4">KRF1</strain>
    </source>
</reference>
<proteinExistence type="predicted"/>
<comment type="caution">
    <text evidence="3">The sequence shown here is derived from an EMBL/GenBank/DDBJ whole genome shotgun (WGS) entry which is preliminary data.</text>
</comment>
<dbReference type="PANTHER" id="PTHR36924">
    <property type="entry name" value="ANTITOXIN HIGA-1"/>
    <property type="match status" value="1"/>
</dbReference>
<evidence type="ECO:0000259" key="2">
    <source>
        <dbReference type="PROSITE" id="PS50943"/>
    </source>
</evidence>
<dbReference type="InterPro" id="IPR010982">
    <property type="entry name" value="Lambda_DNA-bd_dom_sf"/>
</dbReference>
<dbReference type="EMBL" id="RYFG02000020">
    <property type="protein sequence ID" value="TRX01409.1"/>
    <property type="molecule type" value="Genomic_DNA"/>
</dbReference>
<evidence type="ECO:0000256" key="1">
    <source>
        <dbReference type="ARBA" id="ARBA00023125"/>
    </source>
</evidence>
<dbReference type="CDD" id="cd00093">
    <property type="entry name" value="HTH_XRE"/>
    <property type="match status" value="1"/>
</dbReference>
<dbReference type="PANTHER" id="PTHR36924:SF1">
    <property type="entry name" value="ANTITOXIN HIGA-1"/>
    <property type="match status" value="1"/>
</dbReference>
<sequence>MTIHIEDINSIDFSDVTTGNKLPPIHPGEILREEFLAPLGMTANALALALKVPAPRINDIVREKRAITPDTALRLARYFGGPAEFWLNLQTAYDLRLAKQQVLAAIERDIVPREAA</sequence>
<gene>
    <name evidence="3" type="ORF">EKO24_003760</name>
</gene>
<dbReference type="SMART" id="SM00530">
    <property type="entry name" value="HTH_XRE"/>
    <property type="match status" value="1"/>
</dbReference>
<dbReference type="NCBIfam" id="TIGR02607">
    <property type="entry name" value="antidote_HigA"/>
    <property type="match status" value="1"/>
</dbReference>
<dbReference type="PROSITE" id="PS50943">
    <property type="entry name" value="HTH_CROC1"/>
    <property type="match status" value="1"/>
</dbReference>
<evidence type="ECO:0000313" key="3">
    <source>
        <dbReference type="EMBL" id="TRX01409.1"/>
    </source>
</evidence>
<accession>A0ABY3CEA0</accession>
<protein>
    <submittedName>
        <fullName evidence="3">HigA family addiction module antidote protein</fullName>
    </submittedName>
</protein>
<dbReference type="SUPFAM" id="SSF47413">
    <property type="entry name" value="lambda repressor-like DNA-binding domains"/>
    <property type="match status" value="1"/>
</dbReference>
<dbReference type="Proteomes" id="UP000733744">
    <property type="component" value="Unassembled WGS sequence"/>
</dbReference>
<feature type="domain" description="HTH cro/C1-type" evidence="2">
    <location>
        <begin position="39"/>
        <end position="86"/>
    </location>
</feature>
<name>A0ABY3CEA0_9GAMM</name>
<evidence type="ECO:0000313" key="4">
    <source>
        <dbReference type="Proteomes" id="UP000733744"/>
    </source>
</evidence>